<gene>
    <name evidence="1" type="ORF">SAVMC3_51650</name>
</gene>
<accession>A0A499VX48</accession>
<proteinExistence type="predicted"/>
<evidence type="ECO:0000313" key="1">
    <source>
        <dbReference type="EMBL" id="BBJ52536.1"/>
    </source>
</evidence>
<reference evidence="1" key="1">
    <citation type="submission" date="2019-04" db="EMBL/GenBank/DDBJ databases">
        <title>Draft genome sequences of Streptomyces avermitilis MC3.</title>
        <authorList>
            <person name="Komaki H."/>
            <person name="Tamura T."/>
            <person name="Hosoyama A."/>
        </authorList>
    </citation>
    <scope>NUCLEOTIDE SEQUENCE</scope>
    <source>
        <strain evidence="1">MC3</strain>
    </source>
</reference>
<dbReference type="AlphaFoldDB" id="A0A499VX48"/>
<organism evidence="1">
    <name type="scientific">Streptomyces avermitilis</name>
    <dbReference type="NCBI Taxonomy" id="33903"/>
    <lineage>
        <taxon>Bacteria</taxon>
        <taxon>Bacillati</taxon>
        <taxon>Actinomycetota</taxon>
        <taxon>Actinomycetes</taxon>
        <taxon>Kitasatosporales</taxon>
        <taxon>Streptomycetaceae</taxon>
        <taxon>Streptomyces</taxon>
    </lineage>
</organism>
<sequence>MRGHRGLGADRHERLESIGQFDRQPSAFGYLALDGVEPLRQGDGRRYRAEPVGIVGIGVEERELHQAGNARRVLSGDASRTQSVRVEEAAFITQLRYSVGMFRLCPICCQISTPQGPERAGT</sequence>
<name>A0A499VX48_STRAX</name>
<dbReference type="EMBL" id="AP019621">
    <property type="protein sequence ID" value="BBJ52536.1"/>
    <property type="molecule type" value="Genomic_DNA"/>
</dbReference>
<protein>
    <submittedName>
        <fullName evidence="1">Uncharacterized protein</fullName>
    </submittedName>
</protein>